<sequence>FPPQHASFERRDLPLSEESIFIGIFRRRPGKIQMETFRTDNPENSGTGPVVSRTPTPFFGSEGTILNLFLVEEQGPKDMLKFPDKKSQTTLSVESSKPGRKLLLLVVQWRHWGLQSIHGALGALLLFQSVFYIYLSTTRALTISSKSSLTEPTKSITLSLFDAVVCPENASYSDQHAPGPSKFFRTHECNFAKVRETKNGSLLCKLLTRSRHDRGDDQQIAFVAETGGLSGVIPAESKCRYLEVAG</sequence>
<dbReference type="InParanoid" id="A0A409VCJ9"/>
<accession>A0A409VCJ9</accession>
<feature type="non-terminal residue" evidence="1">
    <location>
        <position position="1"/>
    </location>
</feature>
<gene>
    <name evidence="1" type="ORF">CVT26_002656</name>
</gene>
<organism evidence="1 2">
    <name type="scientific">Gymnopilus dilepis</name>
    <dbReference type="NCBI Taxonomy" id="231916"/>
    <lineage>
        <taxon>Eukaryota</taxon>
        <taxon>Fungi</taxon>
        <taxon>Dikarya</taxon>
        <taxon>Basidiomycota</taxon>
        <taxon>Agaricomycotina</taxon>
        <taxon>Agaricomycetes</taxon>
        <taxon>Agaricomycetidae</taxon>
        <taxon>Agaricales</taxon>
        <taxon>Agaricineae</taxon>
        <taxon>Hymenogastraceae</taxon>
        <taxon>Gymnopilus</taxon>
    </lineage>
</organism>
<comment type="caution">
    <text evidence="1">The sequence shown here is derived from an EMBL/GenBank/DDBJ whole genome shotgun (WGS) entry which is preliminary data.</text>
</comment>
<reference evidence="1 2" key="1">
    <citation type="journal article" date="2018" name="Evol. Lett.">
        <title>Horizontal gene cluster transfer increased hallucinogenic mushroom diversity.</title>
        <authorList>
            <person name="Reynolds H.T."/>
            <person name="Vijayakumar V."/>
            <person name="Gluck-Thaler E."/>
            <person name="Korotkin H.B."/>
            <person name="Matheny P.B."/>
            <person name="Slot J.C."/>
        </authorList>
    </citation>
    <scope>NUCLEOTIDE SEQUENCE [LARGE SCALE GENOMIC DNA]</scope>
    <source>
        <strain evidence="1 2">SRW20</strain>
    </source>
</reference>
<proteinExistence type="predicted"/>
<protein>
    <submittedName>
        <fullName evidence="1">Uncharacterized protein</fullName>
    </submittedName>
</protein>
<dbReference type="EMBL" id="NHYE01005662">
    <property type="protein sequence ID" value="PPQ64824.1"/>
    <property type="molecule type" value="Genomic_DNA"/>
</dbReference>
<evidence type="ECO:0000313" key="1">
    <source>
        <dbReference type="EMBL" id="PPQ64824.1"/>
    </source>
</evidence>
<dbReference type="Proteomes" id="UP000284706">
    <property type="component" value="Unassembled WGS sequence"/>
</dbReference>
<evidence type="ECO:0000313" key="2">
    <source>
        <dbReference type="Proteomes" id="UP000284706"/>
    </source>
</evidence>
<keyword evidence="2" id="KW-1185">Reference proteome</keyword>
<name>A0A409VCJ9_9AGAR</name>
<dbReference type="AlphaFoldDB" id="A0A409VCJ9"/>